<comment type="caution">
    <text evidence="3">The sequence shown here is derived from an EMBL/GenBank/DDBJ whole genome shotgun (WGS) entry which is preliminary data.</text>
</comment>
<dbReference type="RefSeq" id="WP_305930830.1">
    <property type="nucleotide sequence ID" value="NZ_JAVAIL010000006.1"/>
</dbReference>
<name>A0ABT9HBY0_9SPHN</name>
<accession>A0ABT9HBY0</accession>
<feature type="transmembrane region" description="Helical" evidence="2">
    <location>
        <begin position="6"/>
        <end position="24"/>
    </location>
</feature>
<feature type="region of interest" description="Disordered" evidence="1">
    <location>
        <begin position="83"/>
        <end position="102"/>
    </location>
</feature>
<keyword evidence="4" id="KW-1185">Reference proteome</keyword>
<evidence type="ECO:0000313" key="3">
    <source>
        <dbReference type="EMBL" id="MDP4540831.1"/>
    </source>
</evidence>
<keyword evidence="2" id="KW-1133">Transmembrane helix</keyword>
<evidence type="ECO:0000256" key="1">
    <source>
        <dbReference type="SAM" id="MobiDB-lite"/>
    </source>
</evidence>
<gene>
    <name evidence="3" type="primary">trbK-alt</name>
    <name evidence="3" type="ORF">Q9K01_14485</name>
</gene>
<keyword evidence="2" id="KW-0812">Transmembrane</keyword>
<organism evidence="3 4">
    <name type="scientific">Qipengyuania benthica</name>
    <dbReference type="NCBI Taxonomy" id="3067651"/>
    <lineage>
        <taxon>Bacteria</taxon>
        <taxon>Pseudomonadati</taxon>
        <taxon>Pseudomonadota</taxon>
        <taxon>Alphaproteobacteria</taxon>
        <taxon>Sphingomonadales</taxon>
        <taxon>Erythrobacteraceae</taxon>
        <taxon>Qipengyuania</taxon>
    </lineage>
</organism>
<proteinExistence type="predicted"/>
<sequence length="102" mass="11155">MDGKLLARIGAAVFVGIAVAMTLVQLHEEPEPRVEEAAAIWIPDGDPLPAQLRACAQMGELALSSSDCRAAWAEKRRRFFGVEHPEPYPEPAFPDAPMSRDN</sequence>
<dbReference type="NCBIfam" id="TIGR04360">
    <property type="entry name" value="other_trbK"/>
    <property type="match status" value="1"/>
</dbReference>
<evidence type="ECO:0000256" key="2">
    <source>
        <dbReference type="SAM" id="Phobius"/>
    </source>
</evidence>
<dbReference type="InterPro" id="IPR027587">
    <property type="entry name" value="TrbK"/>
</dbReference>
<dbReference type="Proteomes" id="UP001235664">
    <property type="component" value="Unassembled WGS sequence"/>
</dbReference>
<keyword evidence="2" id="KW-0472">Membrane</keyword>
<dbReference type="Pfam" id="PF20084">
    <property type="entry name" value="TrbK"/>
    <property type="match status" value="1"/>
</dbReference>
<protein>
    <submittedName>
        <fullName evidence="3">Entry exclusion protein TrbK-alt</fullName>
    </submittedName>
</protein>
<evidence type="ECO:0000313" key="4">
    <source>
        <dbReference type="Proteomes" id="UP001235664"/>
    </source>
</evidence>
<dbReference type="EMBL" id="JAVAIL010000006">
    <property type="protein sequence ID" value="MDP4540831.1"/>
    <property type="molecule type" value="Genomic_DNA"/>
</dbReference>
<reference evidence="3 4" key="1">
    <citation type="submission" date="2023-08" db="EMBL/GenBank/DDBJ databases">
        <title>genomic of DY56.</title>
        <authorList>
            <person name="Wang Y."/>
        </authorList>
    </citation>
    <scope>NUCLEOTIDE SEQUENCE [LARGE SCALE GENOMIC DNA]</scope>
    <source>
        <strain evidence="3 4">DY56-A-20</strain>
    </source>
</reference>